<evidence type="ECO:0000313" key="13">
    <source>
        <dbReference type="EMBL" id="TLD02745.1"/>
    </source>
</evidence>
<dbReference type="InterPro" id="IPR024370">
    <property type="entry name" value="PBP_domain"/>
</dbReference>
<dbReference type="InterPro" id="IPR050811">
    <property type="entry name" value="Phosphate_ABC_transporter"/>
</dbReference>
<comment type="function">
    <text evidence="1">Part of the ABC transporter complex PstSACB involved in phosphate import.</text>
</comment>
<evidence type="ECO:0000256" key="6">
    <source>
        <dbReference type="ARBA" id="ARBA00022592"/>
    </source>
</evidence>
<proteinExistence type="inferred from homology"/>
<evidence type="ECO:0000256" key="11">
    <source>
        <dbReference type="SAM" id="MobiDB-lite"/>
    </source>
</evidence>
<evidence type="ECO:0000256" key="9">
    <source>
        <dbReference type="ARBA" id="ARBA00023288"/>
    </source>
</evidence>
<comment type="subcellular location">
    <subcellularLocation>
        <location evidence="2 10">Cell membrane</location>
        <topology evidence="2 10">Lipid-anchor</topology>
    </subcellularLocation>
</comment>
<evidence type="ECO:0000256" key="10">
    <source>
        <dbReference type="RuleBase" id="RU367119"/>
    </source>
</evidence>
<feature type="region of interest" description="Disordered" evidence="11">
    <location>
        <begin position="23"/>
        <end position="71"/>
    </location>
</feature>
<comment type="caution">
    <text evidence="13">The sequence shown here is derived from an EMBL/GenBank/DDBJ whole genome shotgun (WGS) entry which is preliminary data.</text>
</comment>
<dbReference type="GO" id="GO:0005886">
    <property type="term" value="C:plasma membrane"/>
    <property type="evidence" value="ECO:0007669"/>
    <property type="project" value="UniProtKB-SubCell"/>
</dbReference>
<dbReference type="GO" id="GO:0042301">
    <property type="term" value="F:phosphate ion binding"/>
    <property type="evidence" value="ECO:0007669"/>
    <property type="project" value="UniProtKB-UniRule"/>
</dbReference>
<keyword evidence="14" id="KW-1185">Reference proteome</keyword>
<evidence type="ECO:0000313" key="14">
    <source>
        <dbReference type="Proteomes" id="UP000306509"/>
    </source>
</evidence>
<feature type="compositionally biased region" description="Low complexity" evidence="11">
    <location>
        <begin position="23"/>
        <end position="68"/>
    </location>
</feature>
<name>A0A4U8QCB1_9FIRM</name>
<dbReference type="NCBIfam" id="TIGR02136">
    <property type="entry name" value="ptsS_2"/>
    <property type="match status" value="1"/>
</dbReference>
<comment type="function">
    <text evidence="10">Involved in the system for phosphate transport across the cytoplasmic membrane.</text>
</comment>
<evidence type="ECO:0000256" key="5">
    <source>
        <dbReference type="ARBA" id="ARBA00022448"/>
    </source>
</evidence>
<evidence type="ECO:0000259" key="12">
    <source>
        <dbReference type="Pfam" id="PF12849"/>
    </source>
</evidence>
<protein>
    <recommendedName>
        <fullName evidence="10">Phosphate-binding protein</fullName>
    </recommendedName>
</protein>
<sequence precursor="true">MKKLIAMAVVGIMTLGLVACGSNTGTTETSPSTTAATEAGAGDTQAATTEAASSESASADGSEAPAGDISGNIVITGSTSVEKILNDMKDEFEAQNPDVTIEYTGSGSSAGITDTKSGTNNIGAASREIKDEEKEDALKTEVFAYDGIAIIVNPANEAVKDISEEQLADIYSGKITNWKEVGGNDEDIFVVSREESSGTRSAFEELIKLEDAGGLSGNASVSEGNGPVQAAVAGNENAIGYVSFSFIDDTVKSLTVAGVEPTAELAKSGEYPLSRPFLFCYYDDKVTDAGKAFLEFAISEEGQAAVDTHGGIRID</sequence>
<dbReference type="PANTHER" id="PTHR30570">
    <property type="entry name" value="PERIPLASMIC PHOSPHATE BINDING COMPONENT OF PHOSPHATE ABC TRANSPORTER"/>
    <property type="match status" value="1"/>
</dbReference>
<keyword evidence="8 10" id="KW-0564">Palmitate</keyword>
<evidence type="ECO:0000256" key="2">
    <source>
        <dbReference type="ARBA" id="ARBA00004193"/>
    </source>
</evidence>
<dbReference type="PROSITE" id="PS51257">
    <property type="entry name" value="PROKAR_LIPOPROTEIN"/>
    <property type="match status" value="1"/>
</dbReference>
<feature type="signal peptide" evidence="10">
    <location>
        <begin position="1"/>
        <end position="19"/>
    </location>
</feature>
<keyword evidence="9 10" id="KW-0449">Lipoprotein</keyword>
<dbReference type="STRING" id="180332.GCA_000797495_04469"/>
<keyword evidence="5 10" id="KW-0813">Transport</keyword>
<gene>
    <name evidence="13" type="primary">pstS1</name>
    <name evidence="13" type="ORF">DSM106044_00244</name>
</gene>
<comment type="similarity">
    <text evidence="3 10">Belongs to the PstS family.</text>
</comment>
<dbReference type="CDD" id="cd13653">
    <property type="entry name" value="PBP2_phosphate_like_1"/>
    <property type="match status" value="1"/>
</dbReference>
<keyword evidence="6 10" id="KW-0592">Phosphate transport</keyword>
<dbReference type="PANTHER" id="PTHR30570:SF1">
    <property type="entry name" value="PHOSPHATE-BINDING PROTEIN PSTS"/>
    <property type="match status" value="1"/>
</dbReference>
<dbReference type="RefSeq" id="WP_138001585.1">
    <property type="nucleotide sequence ID" value="NZ_QGQD01000006.1"/>
</dbReference>
<keyword evidence="10" id="KW-1003">Cell membrane</keyword>
<comment type="subunit">
    <text evidence="4 10">The complex is composed of two ATP-binding proteins (PstB), two transmembrane proteins (PstC and PstA) and a solute-binding protein (PstS).</text>
</comment>
<dbReference type="InterPro" id="IPR011862">
    <property type="entry name" value="Phos-bd"/>
</dbReference>
<dbReference type="GO" id="GO:0006817">
    <property type="term" value="P:phosphate ion transport"/>
    <property type="evidence" value="ECO:0007669"/>
    <property type="project" value="UniProtKB-UniRule"/>
</dbReference>
<keyword evidence="10" id="KW-0472">Membrane</keyword>
<keyword evidence="7 10" id="KW-0732">Signal</keyword>
<organism evidence="13 14">
    <name type="scientific">Robinsoniella peoriensis</name>
    <dbReference type="NCBI Taxonomy" id="180332"/>
    <lineage>
        <taxon>Bacteria</taxon>
        <taxon>Bacillati</taxon>
        <taxon>Bacillota</taxon>
        <taxon>Clostridia</taxon>
        <taxon>Lachnospirales</taxon>
        <taxon>Lachnospiraceae</taxon>
        <taxon>Robinsoniella</taxon>
    </lineage>
</organism>
<feature type="domain" description="PBP" evidence="12">
    <location>
        <begin position="65"/>
        <end position="301"/>
    </location>
</feature>
<dbReference type="Pfam" id="PF12849">
    <property type="entry name" value="PBP_like_2"/>
    <property type="match status" value="1"/>
</dbReference>
<dbReference type="EMBL" id="QGQD01000006">
    <property type="protein sequence ID" value="TLD02745.1"/>
    <property type="molecule type" value="Genomic_DNA"/>
</dbReference>
<feature type="chain" id="PRO_5039762874" description="Phosphate-binding protein" evidence="10">
    <location>
        <begin position="20"/>
        <end position="315"/>
    </location>
</feature>
<evidence type="ECO:0000256" key="4">
    <source>
        <dbReference type="ARBA" id="ARBA00011529"/>
    </source>
</evidence>
<dbReference type="AlphaFoldDB" id="A0A4U8QCB1"/>
<dbReference type="SUPFAM" id="SSF53850">
    <property type="entry name" value="Periplasmic binding protein-like II"/>
    <property type="match status" value="1"/>
</dbReference>
<reference evidence="13 14" key="1">
    <citation type="journal article" date="2019" name="Anaerobe">
        <title>Detection of Robinsoniella peoriensis in multiple bone samples of a trauma patient.</title>
        <authorList>
            <person name="Schrottner P."/>
            <person name="Hartwich K."/>
            <person name="Bunk B."/>
            <person name="Schober I."/>
            <person name="Helbig S."/>
            <person name="Rudolph W.W."/>
            <person name="Gunzer F."/>
        </authorList>
    </citation>
    <scope>NUCLEOTIDE SEQUENCE [LARGE SCALE GENOMIC DNA]</scope>
    <source>
        <strain evidence="13 14">DSM 106044</strain>
    </source>
</reference>
<dbReference type="Gene3D" id="3.40.190.10">
    <property type="entry name" value="Periplasmic binding protein-like II"/>
    <property type="match status" value="2"/>
</dbReference>
<evidence type="ECO:0000256" key="8">
    <source>
        <dbReference type="ARBA" id="ARBA00023139"/>
    </source>
</evidence>
<evidence type="ECO:0000256" key="7">
    <source>
        <dbReference type="ARBA" id="ARBA00022729"/>
    </source>
</evidence>
<evidence type="ECO:0000256" key="3">
    <source>
        <dbReference type="ARBA" id="ARBA00008725"/>
    </source>
</evidence>
<dbReference type="Proteomes" id="UP000306509">
    <property type="component" value="Unassembled WGS sequence"/>
</dbReference>
<accession>A0A4U8QCB1</accession>
<evidence type="ECO:0000256" key="1">
    <source>
        <dbReference type="ARBA" id="ARBA00002841"/>
    </source>
</evidence>